<comment type="caution">
    <text evidence="3">The sequence shown here is derived from an EMBL/GenBank/DDBJ whole genome shotgun (WGS) entry which is preliminary data.</text>
</comment>
<dbReference type="Proteomes" id="UP000488956">
    <property type="component" value="Unassembled WGS sequence"/>
</dbReference>
<evidence type="ECO:0000313" key="6">
    <source>
        <dbReference type="Proteomes" id="UP000486351"/>
    </source>
</evidence>
<dbReference type="EMBL" id="QXFX01008838">
    <property type="protein sequence ID" value="KAE9055226.1"/>
    <property type="molecule type" value="Genomic_DNA"/>
</dbReference>
<protein>
    <submittedName>
        <fullName evidence="3">Uncharacterized protein</fullName>
    </submittedName>
</protein>
<accession>A0A6A3PFI4</accession>
<dbReference type="Proteomes" id="UP000440732">
    <property type="component" value="Unassembled WGS sequence"/>
</dbReference>
<sequence>MRMIDHADDEDEFVDASTSVATAMPAQGEANRKRWQ</sequence>
<dbReference type="EMBL" id="QXGA01009062">
    <property type="protein sequence ID" value="KAE9057118.1"/>
    <property type="molecule type" value="Genomic_DNA"/>
</dbReference>
<evidence type="ECO:0000256" key="1">
    <source>
        <dbReference type="SAM" id="MobiDB-lite"/>
    </source>
</evidence>
<evidence type="ECO:0000313" key="7">
    <source>
        <dbReference type="Proteomes" id="UP000488956"/>
    </source>
</evidence>
<evidence type="ECO:0000313" key="5">
    <source>
        <dbReference type="Proteomes" id="UP000440732"/>
    </source>
</evidence>
<proteinExistence type="predicted"/>
<evidence type="ECO:0000313" key="2">
    <source>
        <dbReference type="EMBL" id="KAE9055226.1"/>
    </source>
</evidence>
<name>A0A6A3PFI4_9STRA</name>
<reference evidence="3 5" key="1">
    <citation type="submission" date="2018-08" db="EMBL/GenBank/DDBJ databases">
        <title>Genomic investigation of the strawberry pathogen Phytophthora fragariae indicates pathogenicity is determined by transcriptional variation in three key races.</title>
        <authorList>
            <person name="Adams T.M."/>
            <person name="Armitage A.D."/>
            <person name="Sobczyk M.K."/>
            <person name="Bates H.J."/>
            <person name="Dunwell J.M."/>
            <person name="Nellist C.F."/>
            <person name="Harrison R.J."/>
        </authorList>
    </citation>
    <scope>NUCLEOTIDE SEQUENCE [LARGE SCALE GENOMIC DNA]</scope>
    <source>
        <strain evidence="3 5">NOV-5</strain>
        <strain evidence="4 6">NOV-77</strain>
        <strain evidence="2 7">ONT-3</strain>
    </source>
</reference>
<evidence type="ECO:0000313" key="4">
    <source>
        <dbReference type="EMBL" id="KAE9346796.1"/>
    </source>
</evidence>
<gene>
    <name evidence="3" type="ORF">PF006_g32510</name>
    <name evidence="4" type="ORF">PF008_g8111</name>
    <name evidence="2" type="ORF">PF010_g32227</name>
</gene>
<dbReference type="AlphaFoldDB" id="A0A6A3PFI4"/>
<feature type="region of interest" description="Disordered" evidence="1">
    <location>
        <begin position="1"/>
        <end position="36"/>
    </location>
</feature>
<organism evidence="3 5">
    <name type="scientific">Phytophthora fragariae</name>
    <dbReference type="NCBI Taxonomy" id="53985"/>
    <lineage>
        <taxon>Eukaryota</taxon>
        <taxon>Sar</taxon>
        <taxon>Stramenopiles</taxon>
        <taxon>Oomycota</taxon>
        <taxon>Peronosporomycetes</taxon>
        <taxon>Peronosporales</taxon>
        <taxon>Peronosporaceae</taxon>
        <taxon>Phytophthora</taxon>
    </lineage>
</organism>
<evidence type="ECO:0000313" key="3">
    <source>
        <dbReference type="EMBL" id="KAE9057118.1"/>
    </source>
</evidence>
<dbReference type="Proteomes" id="UP000486351">
    <property type="component" value="Unassembled WGS sequence"/>
</dbReference>
<dbReference type="EMBL" id="QXFY01000358">
    <property type="protein sequence ID" value="KAE9346796.1"/>
    <property type="molecule type" value="Genomic_DNA"/>
</dbReference>